<dbReference type="InterPro" id="IPR051692">
    <property type="entry name" value="OMP-like"/>
</dbReference>
<evidence type="ECO:0000256" key="3">
    <source>
        <dbReference type="ARBA" id="ARBA00023136"/>
    </source>
</evidence>
<feature type="transmembrane region" description="Helical" evidence="6">
    <location>
        <begin position="33"/>
        <end position="55"/>
    </location>
</feature>
<proteinExistence type="inferred from homology"/>
<dbReference type="AlphaFoldDB" id="A0A9W6JKF0"/>
<keyword evidence="4" id="KW-0998">Cell outer membrane</keyword>
<evidence type="ECO:0000259" key="8">
    <source>
        <dbReference type="Pfam" id="PF13505"/>
    </source>
</evidence>
<evidence type="ECO:0000256" key="7">
    <source>
        <dbReference type="SAM" id="SignalP"/>
    </source>
</evidence>
<dbReference type="Gene3D" id="2.40.160.20">
    <property type="match status" value="1"/>
</dbReference>
<gene>
    <name evidence="9" type="ORF">GCM10008174_04080</name>
</gene>
<evidence type="ECO:0000256" key="5">
    <source>
        <dbReference type="ARBA" id="ARBA00038306"/>
    </source>
</evidence>
<evidence type="ECO:0000256" key="6">
    <source>
        <dbReference type="SAM" id="Phobius"/>
    </source>
</evidence>
<dbReference type="InterPro" id="IPR011250">
    <property type="entry name" value="OMP/PagP_B-barrel"/>
</dbReference>
<dbReference type="InterPro" id="IPR027385">
    <property type="entry name" value="Beta-barrel_OMP"/>
</dbReference>
<evidence type="ECO:0000313" key="10">
    <source>
        <dbReference type="Proteomes" id="UP001143309"/>
    </source>
</evidence>
<evidence type="ECO:0000313" key="9">
    <source>
        <dbReference type="EMBL" id="GLK78667.1"/>
    </source>
</evidence>
<dbReference type="EMBL" id="BSFL01000001">
    <property type="protein sequence ID" value="GLK78667.1"/>
    <property type="molecule type" value="Genomic_DNA"/>
</dbReference>
<feature type="chain" id="PRO_5040968180" evidence="7">
    <location>
        <begin position="24"/>
        <end position="271"/>
    </location>
</feature>
<dbReference type="RefSeq" id="WP_271199178.1">
    <property type="nucleotide sequence ID" value="NZ_BSFL01000001.1"/>
</dbReference>
<name>A0A9W6JKF0_9HYPH</name>
<keyword evidence="6" id="KW-1133">Transmembrane helix</keyword>
<comment type="subcellular location">
    <subcellularLocation>
        <location evidence="1">Cell outer membrane</location>
    </subcellularLocation>
</comment>
<sequence>MISMLRASAAAAALLVTAASAVAADLPAYEEPALVAVPSFTWTGFYVGANAGYIWGDHDVRTRGKDAATRLNVQNRLRPPSLGIDGDGWTVGGQLGYNVQLDNSPIVFGIEADFNYTDIDETARYAIPPLAPALGTIRSSFSQELEYLGTVRGRLGYAFDRVLVYGTGGLAYGKVKTSARFNNNLTPAGVGGAVGFQDSKSDWEVGYAVGGGVEYAVTDNISVKGEYLYYDLGDTTLNVNRTAVAPVGQSGYKSKFENDGHIARVGVNYKF</sequence>
<evidence type="ECO:0000256" key="2">
    <source>
        <dbReference type="ARBA" id="ARBA00022729"/>
    </source>
</evidence>
<reference evidence="9" key="1">
    <citation type="journal article" date="2014" name="Int. J. Syst. Evol. Microbiol.">
        <title>Complete genome sequence of Corynebacterium casei LMG S-19264T (=DSM 44701T), isolated from a smear-ripened cheese.</title>
        <authorList>
            <consortium name="US DOE Joint Genome Institute (JGI-PGF)"/>
            <person name="Walter F."/>
            <person name="Albersmeier A."/>
            <person name="Kalinowski J."/>
            <person name="Ruckert C."/>
        </authorList>
    </citation>
    <scope>NUCLEOTIDE SEQUENCE</scope>
    <source>
        <strain evidence="9">VKM B-2748</strain>
    </source>
</reference>
<organism evidence="9 10">
    <name type="scientific">Methylopila turkensis</name>
    <dbReference type="NCBI Taxonomy" id="1437816"/>
    <lineage>
        <taxon>Bacteria</taxon>
        <taxon>Pseudomonadati</taxon>
        <taxon>Pseudomonadota</taxon>
        <taxon>Alphaproteobacteria</taxon>
        <taxon>Hyphomicrobiales</taxon>
        <taxon>Methylopilaceae</taxon>
        <taxon>Methylopila</taxon>
    </lineage>
</organism>
<dbReference type="Proteomes" id="UP001143309">
    <property type="component" value="Unassembled WGS sequence"/>
</dbReference>
<reference evidence="9" key="2">
    <citation type="submission" date="2023-01" db="EMBL/GenBank/DDBJ databases">
        <authorList>
            <person name="Sun Q."/>
            <person name="Evtushenko L."/>
        </authorList>
    </citation>
    <scope>NUCLEOTIDE SEQUENCE</scope>
    <source>
        <strain evidence="9">VKM B-2748</strain>
    </source>
</reference>
<feature type="signal peptide" evidence="7">
    <location>
        <begin position="1"/>
        <end position="23"/>
    </location>
</feature>
<dbReference type="SUPFAM" id="SSF56925">
    <property type="entry name" value="OMPA-like"/>
    <property type="match status" value="1"/>
</dbReference>
<feature type="domain" description="Outer membrane protein beta-barrel" evidence="8">
    <location>
        <begin position="12"/>
        <end position="271"/>
    </location>
</feature>
<comment type="caution">
    <text evidence="9">The sequence shown here is derived from an EMBL/GenBank/DDBJ whole genome shotgun (WGS) entry which is preliminary data.</text>
</comment>
<keyword evidence="10" id="KW-1185">Reference proteome</keyword>
<keyword evidence="2 7" id="KW-0732">Signal</keyword>
<dbReference type="PANTHER" id="PTHR34001:SF3">
    <property type="entry name" value="BLL7405 PROTEIN"/>
    <property type="match status" value="1"/>
</dbReference>
<dbReference type="PANTHER" id="PTHR34001">
    <property type="entry name" value="BLL7405 PROTEIN"/>
    <property type="match status" value="1"/>
</dbReference>
<keyword evidence="3 6" id="KW-0472">Membrane</keyword>
<accession>A0A9W6JKF0</accession>
<dbReference type="GO" id="GO:0009279">
    <property type="term" value="C:cell outer membrane"/>
    <property type="evidence" value="ECO:0007669"/>
    <property type="project" value="UniProtKB-SubCell"/>
</dbReference>
<comment type="similarity">
    <text evidence="5">Belongs to the Omp25/RopB family.</text>
</comment>
<evidence type="ECO:0000256" key="4">
    <source>
        <dbReference type="ARBA" id="ARBA00023237"/>
    </source>
</evidence>
<keyword evidence="6" id="KW-0812">Transmembrane</keyword>
<protein>
    <submittedName>
        <fullName evidence="9">Outer-membrane immunogenic protein</fullName>
    </submittedName>
</protein>
<dbReference type="Pfam" id="PF13505">
    <property type="entry name" value="OMP_b-brl"/>
    <property type="match status" value="1"/>
</dbReference>
<evidence type="ECO:0000256" key="1">
    <source>
        <dbReference type="ARBA" id="ARBA00004442"/>
    </source>
</evidence>